<keyword evidence="1" id="KW-0540">Nuclease</keyword>
<name>A0A177IMZ8_9CORY</name>
<dbReference type="EMBL" id="LSTQ01000009">
    <property type="protein sequence ID" value="OAH30249.1"/>
    <property type="molecule type" value="Genomic_DNA"/>
</dbReference>
<protein>
    <submittedName>
        <fullName evidence="5">Restriction endonuclease</fullName>
    </submittedName>
</protein>
<feature type="domain" description="Type II restriction enzyme NaeI" evidence="4">
    <location>
        <begin position="17"/>
        <end position="300"/>
    </location>
</feature>
<accession>A0A177IMZ8</accession>
<dbReference type="Gene3D" id="3.40.600.10">
    <property type="entry name" value="DNA mismatch repair MutH/Restriction endonuclease, type II"/>
    <property type="match status" value="1"/>
</dbReference>
<keyword evidence="2 5" id="KW-0255">Endonuclease</keyword>
<sequence length="311" mass="35170">MSSEFDLKHGIDSISLQITEAFREVDPDGKRLGRVFRDAFDQAYDGQNTGRYSIDQLTKTEAAHIGSLVEILIRREFSDILVDGEAMDFAAAGYELDCKYSKRLFGWMIPMEALGNHVMLCHADDKLGTFHVGFAYIRDEILTVGGNRDRKRTISKVGRQAINWLFSNHPFPPNTLLQLEPELRALVLEQSSGAARLNMLFRVAQKQRIPRGIVATVAQQKDYMKRVRYNGGSRSKLQPEGIVILGDFKRHREYARILGLPIPAEGDSVSVRLYPSQPHETAPEIFADGAYWRVAEPHEPEIKAPYIPVKD</sequence>
<dbReference type="Proteomes" id="UP000076947">
    <property type="component" value="Unassembled WGS sequence"/>
</dbReference>
<dbReference type="GO" id="GO:0009036">
    <property type="term" value="F:type II site-specific deoxyribonuclease activity"/>
    <property type="evidence" value="ECO:0007669"/>
    <property type="project" value="InterPro"/>
</dbReference>
<proteinExistence type="predicted"/>
<dbReference type="CDD" id="cd22338">
    <property type="entry name" value="NaeI-like"/>
    <property type="match status" value="1"/>
</dbReference>
<dbReference type="InterPro" id="IPR036388">
    <property type="entry name" value="WH-like_DNA-bd_sf"/>
</dbReference>
<dbReference type="InterPro" id="IPR015210">
    <property type="entry name" value="NaeI"/>
</dbReference>
<evidence type="ECO:0000259" key="4">
    <source>
        <dbReference type="Pfam" id="PF09126"/>
    </source>
</evidence>
<keyword evidence="6" id="KW-1185">Reference proteome</keyword>
<dbReference type="GO" id="GO:0009307">
    <property type="term" value="P:DNA restriction-modification system"/>
    <property type="evidence" value="ECO:0007669"/>
    <property type="project" value="InterPro"/>
</dbReference>
<dbReference type="GO" id="GO:0003677">
    <property type="term" value="F:DNA binding"/>
    <property type="evidence" value="ECO:0007669"/>
    <property type="project" value="InterPro"/>
</dbReference>
<organism evidence="5 6">
    <name type="scientific">Corynebacterium stationis</name>
    <dbReference type="NCBI Taxonomy" id="1705"/>
    <lineage>
        <taxon>Bacteria</taxon>
        <taxon>Bacillati</taxon>
        <taxon>Actinomycetota</taxon>
        <taxon>Actinomycetes</taxon>
        <taxon>Mycobacteriales</taxon>
        <taxon>Corynebacteriaceae</taxon>
        <taxon>Corynebacterium</taxon>
    </lineage>
</organism>
<keyword evidence="3" id="KW-0378">Hydrolase</keyword>
<evidence type="ECO:0000313" key="6">
    <source>
        <dbReference type="Proteomes" id="UP000076947"/>
    </source>
</evidence>
<dbReference type="Gene3D" id="1.10.10.10">
    <property type="entry name" value="Winged helix-like DNA-binding domain superfamily/Winged helix DNA-binding domain"/>
    <property type="match status" value="1"/>
</dbReference>
<reference evidence="6" key="1">
    <citation type="submission" date="2016-02" db="EMBL/GenBank/DDBJ databases">
        <authorList>
            <person name="Kaur G."/>
            <person name="Nair G.R."/>
            <person name="Mayilraj S."/>
        </authorList>
    </citation>
    <scope>NUCLEOTIDE SEQUENCE [LARGE SCALE GENOMIC DNA]</scope>
    <source>
        <strain evidence="6">GA-15</strain>
    </source>
</reference>
<dbReference type="InterPro" id="IPR037057">
    <property type="entry name" value="DNA_rep_MutH/T2_RE_sf"/>
</dbReference>
<evidence type="ECO:0000256" key="2">
    <source>
        <dbReference type="ARBA" id="ARBA00022759"/>
    </source>
</evidence>
<dbReference type="AlphaFoldDB" id="A0A177IMZ8"/>
<dbReference type="RefSeq" id="WP_066838933.1">
    <property type="nucleotide sequence ID" value="NZ_LSTQ01000009.1"/>
</dbReference>
<evidence type="ECO:0000256" key="1">
    <source>
        <dbReference type="ARBA" id="ARBA00022722"/>
    </source>
</evidence>
<dbReference type="SUPFAM" id="SSF52980">
    <property type="entry name" value="Restriction endonuclease-like"/>
    <property type="match status" value="1"/>
</dbReference>
<comment type="caution">
    <text evidence="5">The sequence shown here is derived from an EMBL/GenBank/DDBJ whole genome shotgun (WGS) entry which is preliminary data.</text>
</comment>
<dbReference type="Pfam" id="PF09126">
    <property type="entry name" value="NaeI"/>
    <property type="match status" value="1"/>
</dbReference>
<evidence type="ECO:0000313" key="5">
    <source>
        <dbReference type="EMBL" id="OAH30249.1"/>
    </source>
</evidence>
<gene>
    <name evidence="5" type="ORF">AYJ05_11395</name>
</gene>
<evidence type="ECO:0000256" key="3">
    <source>
        <dbReference type="ARBA" id="ARBA00022801"/>
    </source>
</evidence>
<dbReference type="OrthoDB" id="9179812at2"/>
<dbReference type="InterPro" id="IPR011335">
    <property type="entry name" value="Restrct_endonuc-II-like"/>
</dbReference>